<comment type="caution">
    <text evidence="2">The sequence shown here is derived from an EMBL/GenBank/DDBJ whole genome shotgun (WGS) entry which is preliminary data.</text>
</comment>
<dbReference type="PANTHER" id="PTHR38795">
    <property type="entry name" value="DUF6604 DOMAIN-CONTAINING PROTEIN"/>
    <property type="match status" value="1"/>
</dbReference>
<sequence>MLPPALVSVYREYKKDTNSIASWLASTAKECGYPAHLLSNTPVGVSATKQQTAGPGRLKGKARAEAKKKAKAAPIIAVRDGFGSQLAQSNQKPNAQSDAKHSYFVGILKKVREVLKPFSDSAASSSSDEVEALTNDFRALEVYHPSEVFLNAPDIERPGPAKADEAIYEADPWHSLDEALVAYYMLCEELSDIRTFVDPDNDVGDSLDPAVLAVVTHTAIEFGSTTAEDMKPIFEKYGGIGAMAEHVMSTFLLSEKVDMNKFRQQVEKGTIDEKIYAVMSHFRYLTGLSIETLAKIPWTGVTGIYPDGTFGVLDPHTKWKSKSMSQRLTEERAILGELWTEALALVYHVPDYPFTDEFIRGVKEFKETKVVPFRTIFAAQMILDIYKSVGSSAESSVDTLLKRITTMNDELKGHFKFQKDIKGPHWSSRDTKWLQDTQEGFDWFLDDPLYRAKKMAVDNSQNRQEGLAHLARVEKYRILKRSPILTGLALYYHRAEMHEVGLRVTNAWGSIILPAHLENAIGEEGLTETWWVDMNTVCKTFGDEQFFVGGRPETRSDFVKRFMLQIGVSASTFSKNRRNGKKMGLEDFSRGGARFLTTRASIHKSLQDRYQRNAQRMNWTMETISEVLSRAESKGKGKGKGKPLPADDKILVTPVEVLKSLGQAMQDEVDELAFPYLALHHISWSFLRIIQVGCMPFLQQINGPTFTVEEWELPFMVGHILVVADEGHDGILEMAAMLLETMNRGPILSRATRMKYELSGRDYDVPKDAMALLESFQPDETVMDDPDSDDES</sequence>
<accession>A0A8H5JB46</accession>
<name>A0A8H5JB46_9HYPO</name>
<dbReference type="EMBL" id="JAAOAM010000085">
    <property type="protein sequence ID" value="KAF5549841.1"/>
    <property type="molecule type" value="Genomic_DNA"/>
</dbReference>
<evidence type="ECO:0000313" key="2">
    <source>
        <dbReference type="EMBL" id="KAF5549841.1"/>
    </source>
</evidence>
<dbReference type="InterPro" id="IPR046539">
    <property type="entry name" value="DUF6604"/>
</dbReference>
<dbReference type="PANTHER" id="PTHR38795:SF1">
    <property type="entry name" value="DUF6604 DOMAIN-CONTAINING PROTEIN"/>
    <property type="match status" value="1"/>
</dbReference>
<proteinExistence type="predicted"/>
<dbReference type="Proteomes" id="UP000522262">
    <property type="component" value="Unassembled WGS sequence"/>
</dbReference>
<evidence type="ECO:0000313" key="3">
    <source>
        <dbReference type="Proteomes" id="UP000522262"/>
    </source>
</evidence>
<dbReference type="Pfam" id="PF20253">
    <property type="entry name" value="DUF6604"/>
    <property type="match status" value="1"/>
</dbReference>
<reference evidence="2 3" key="1">
    <citation type="submission" date="2020-05" db="EMBL/GenBank/DDBJ databases">
        <title>Identification and distribution of gene clusters putatively required for synthesis of sphingolipid metabolism inhibitors in phylogenetically diverse species of the filamentous fungus Fusarium.</title>
        <authorList>
            <person name="Kim H.-S."/>
            <person name="Busman M."/>
            <person name="Brown D.W."/>
            <person name="Divon H."/>
            <person name="Uhlig S."/>
            <person name="Proctor R.H."/>
        </authorList>
    </citation>
    <scope>NUCLEOTIDE SEQUENCE [LARGE SCALE GENOMIC DNA]</scope>
    <source>
        <strain evidence="2 3">NRRL 53147</strain>
    </source>
</reference>
<evidence type="ECO:0000259" key="1">
    <source>
        <dbReference type="Pfam" id="PF20253"/>
    </source>
</evidence>
<keyword evidence="3" id="KW-1185">Reference proteome</keyword>
<organism evidence="2 3">
    <name type="scientific">Fusarium mexicanum</name>
    <dbReference type="NCBI Taxonomy" id="751941"/>
    <lineage>
        <taxon>Eukaryota</taxon>
        <taxon>Fungi</taxon>
        <taxon>Dikarya</taxon>
        <taxon>Ascomycota</taxon>
        <taxon>Pezizomycotina</taxon>
        <taxon>Sordariomycetes</taxon>
        <taxon>Hypocreomycetidae</taxon>
        <taxon>Hypocreales</taxon>
        <taxon>Nectriaceae</taxon>
        <taxon>Fusarium</taxon>
        <taxon>Fusarium fujikuroi species complex</taxon>
    </lineage>
</organism>
<dbReference type="AlphaFoldDB" id="A0A8H5JB46"/>
<gene>
    <name evidence="2" type="ORF">FMEXI_4093</name>
</gene>
<protein>
    <recommendedName>
        <fullName evidence="1">DUF6604 domain-containing protein</fullName>
    </recommendedName>
</protein>
<feature type="domain" description="DUF6604" evidence="1">
    <location>
        <begin position="11"/>
        <end position="231"/>
    </location>
</feature>